<keyword evidence="1" id="KW-1133">Transmembrane helix</keyword>
<dbReference type="AlphaFoldDB" id="A0A834R0V9"/>
<gene>
    <name evidence="2" type="ORF">SSS_2374</name>
</gene>
<reference evidence="4" key="1">
    <citation type="journal article" date="2020" name="PLoS Negl. Trop. Dis.">
        <title>High-quality nuclear genome for Sarcoptes scabiei-A critical resource for a neglected parasite.</title>
        <authorList>
            <person name="Korhonen P.K."/>
            <person name="Gasser R.B."/>
            <person name="Ma G."/>
            <person name="Wang T."/>
            <person name="Stroehlein A.J."/>
            <person name="Young N.D."/>
            <person name="Ang C.S."/>
            <person name="Fernando D.D."/>
            <person name="Lu H.C."/>
            <person name="Taylor S."/>
            <person name="Reynolds S.L."/>
            <person name="Mofiz E."/>
            <person name="Najaraj S.H."/>
            <person name="Gowda H."/>
            <person name="Madugundu A."/>
            <person name="Renuse S."/>
            <person name="Holt D."/>
            <person name="Pandey A."/>
            <person name="Papenfuss A.T."/>
            <person name="Fischer K."/>
        </authorList>
    </citation>
    <scope>NUCLEOTIDE SEQUENCE [LARGE SCALE GENOMIC DNA]</scope>
</reference>
<protein>
    <submittedName>
        <fullName evidence="2 3">Uncharacterized protein</fullName>
    </submittedName>
</protein>
<dbReference type="EMBL" id="WVUK01000066">
    <property type="protein sequence ID" value="KAF7487908.1"/>
    <property type="molecule type" value="Genomic_DNA"/>
</dbReference>
<evidence type="ECO:0000313" key="2">
    <source>
        <dbReference type="EMBL" id="KAF7487908.1"/>
    </source>
</evidence>
<name>A0A834R0V9_SARSC</name>
<dbReference type="EnsemblMetazoa" id="SSS_2374s_mrna">
    <property type="protein sequence ID" value="KAF7487908.1"/>
    <property type="gene ID" value="SSS_2374"/>
</dbReference>
<sequence>MEFDENFAAYLIGLRMRIKFFRTITHNFILLSPVLLLISVANLIHLSFANDLIGFNLTSDNQSDQNQFDPYYHHYSALNDSYPSLMLSSFSASTSTSSSSSSSSSSLSSYSYESFRSKLMTTTVQPDTNKSSLLFSSPTSSPQSLNCENDCDKSLAKNNHSILDINNNDGNNDNNHTDNFTRNYYLNKTNLFTRVVNQSDRKNGGFENDFKSNENNQINSSLIDSKHSIGFDDSNSSRIVDSSTFLQQNQVRLNRQHHQHRSYRISINEIILIRL</sequence>
<keyword evidence="1" id="KW-0812">Transmembrane</keyword>
<evidence type="ECO:0000313" key="4">
    <source>
        <dbReference type="Proteomes" id="UP000070412"/>
    </source>
</evidence>
<reference evidence="2" key="2">
    <citation type="submission" date="2020-01" db="EMBL/GenBank/DDBJ databases">
        <authorList>
            <person name="Korhonen P.K.K."/>
            <person name="Guangxu M.G."/>
            <person name="Wang T.W."/>
            <person name="Stroehlein A.J.S."/>
            <person name="Young N.D."/>
            <person name="Ang C.-S.A."/>
            <person name="Fernando D.W.F."/>
            <person name="Lu H.L."/>
            <person name="Taylor S.T."/>
            <person name="Ehtesham M.E.M."/>
            <person name="Najaraj S.H.N."/>
            <person name="Harsha G.H.G."/>
            <person name="Madugundu A.M."/>
            <person name="Renuse S.R."/>
            <person name="Holt D.H."/>
            <person name="Pandey A.P."/>
            <person name="Papenfuss A.P."/>
            <person name="Gasser R.B.G."/>
            <person name="Fischer K.F."/>
        </authorList>
    </citation>
    <scope>NUCLEOTIDE SEQUENCE</scope>
    <source>
        <strain evidence="2">SSS_KF_BRIS2020</strain>
    </source>
</reference>
<organism evidence="2">
    <name type="scientific">Sarcoptes scabiei</name>
    <name type="common">Itch mite</name>
    <name type="synonym">Acarus scabiei</name>
    <dbReference type="NCBI Taxonomy" id="52283"/>
    <lineage>
        <taxon>Eukaryota</taxon>
        <taxon>Metazoa</taxon>
        <taxon>Ecdysozoa</taxon>
        <taxon>Arthropoda</taxon>
        <taxon>Chelicerata</taxon>
        <taxon>Arachnida</taxon>
        <taxon>Acari</taxon>
        <taxon>Acariformes</taxon>
        <taxon>Sarcoptiformes</taxon>
        <taxon>Astigmata</taxon>
        <taxon>Psoroptidia</taxon>
        <taxon>Sarcoptoidea</taxon>
        <taxon>Sarcoptidae</taxon>
        <taxon>Sarcoptinae</taxon>
        <taxon>Sarcoptes</taxon>
    </lineage>
</organism>
<proteinExistence type="predicted"/>
<accession>A0A834R0V9</accession>
<reference evidence="3" key="3">
    <citation type="submission" date="2022-06" db="UniProtKB">
        <authorList>
            <consortium name="EnsemblMetazoa"/>
        </authorList>
    </citation>
    <scope>IDENTIFICATION</scope>
</reference>
<dbReference type="Proteomes" id="UP000070412">
    <property type="component" value="Unassembled WGS sequence"/>
</dbReference>
<keyword evidence="4" id="KW-1185">Reference proteome</keyword>
<evidence type="ECO:0000256" key="1">
    <source>
        <dbReference type="SAM" id="Phobius"/>
    </source>
</evidence>
<keyword evidence="1" id="KW-0472">Membrane</keyword>
<evidence type="ECO:0000313" key="3">
    <source>
        <dbReference type="EnsemblMetazoa" id="KAF7487908.1"/>
    </source>
</evidence>
<feature type="transmembrane region" description="Helical" evidence="1">
    <location>
        <begin position="24"/>
        <end position="48"/>
    </location>
</feature>